<sequence>MATGKLQLTLFRPPSLSKLLSRDKCVFALFARKCYLRLKYEPTQTVKACSFRAPLSPAWRCLVSPASGEQTPGSRAFLIQRVGTQWRNLHSSSAARAGLPTEVSRDVLLFEHERTTFFRLLGFFCLGQFIFWTYLAHFAFTTLKETGFKDTVIVGDEGKNLPKLGGISLNLGSNKWRYGFTASCFTVGSLILAAGVAFARRSVSRVVLRKGGQEVHFSTYYPFGMKSEFTVPLRHVSSVAHRAEVPSMIPVKIKGHPLYYLLDKQGQLYNPKLFDLTVGAYRKL</sequence>
<dbReference type="GO" id="GO:0007399">
    <property type="term" value="P:nervous system development"/>
    <property type="evidence" value="ECO:0007669"/>
    <property type="project" value="TreeGrafter"/>
</dbReference>
<dbReference type="GO" id="GO:0005739">
    <property type="term" value="C:mitochondrion"/>
    <property type="evidence" value="ECO:0007669"/>
    <property type="project" value="TreeGrafter"/>
</dbReference>
<dbReference type="InterPro" id="IPR026100">
    <property type="entry name" value="Tmem223"/>
</dbReference>
<evidence type="ECO:0000313" key="2">
    <source>
        <dbReference type="EMBL" id="KAG2468914.1"/>
    </source>
</evidence>
<feature type="non-terminal residue" evidence="2">
    <location>
        <position position="1"/>
    </location>
</feature>
<protein>
    <submittedName>
        <fullName evidence="2">TM223 protein</fullName>
    </submittedName>
</protein>
<organism evidence="2 3">
    <name type="scientific">Polypterus senegalus</name>
    <name type="common">Senegal bichir</name>
    <dbReference type="NCBI Taxonomy" id="55291"/>
    <lineage>
        <taxon>Eukaryota</taxon>
        <taxon>Metazoa</taxon>
        <taxon>Chordata</taxon>
        <taxon>Craniata</taxon>
        <taxon>Vertebrata</taxon>
        <taxon>Euteleostomi</taxon>
        <taxon>Actinopterygii</taxon>
        <taxon>Polypteriformes</taxon>
        <taxon>Polypteridae</taxon>
        <taxon>Polypterus</taxon>
    </lineage>
</organism>
<dbReference type="AlphaFoldDB" id="A0A8X8BW47"/>
<dbReference type="EMBL" id="JAATIS010000220">
    <property type="protein sequence ID" value="KAG2468914.1"/>
    <property type="molecule type" value="Genomic_DNA"/>
</dbReference>
<dbReference type="Proteomes" id="UP000886611">
    <property type="component" value="Unassembled WGS sequence"/>
</dbReference>
<dbReference type="Pfam" id="PF06979">
    <property type="entry name" value="TMEM70"/>
    <property type="match status" value="1"/>
</dbReference>
<evidence type="ECO:0000313" key="3">
    <source>
        <dbReference type="Proteomes" id="UP000886611"/>
    </source>
</evidence>
<feature type="transmembrane region" description="Helical" evidence="1">
    <location>
        <begin position="120"/>
        <end position="140"/>
    </location>
</feature>
<keyword evidence="1" id="KW-0812">Transmembrane</keyword>
<proteinExistence type="predicted"/>
<dbReference type="PANTHER" id="PTHR14549:SF2">
    <property type="entry name" value="TRANSMEMBRANE PROTEIN 223"/>
    <property type="match status" value="1"/>
</dbReference>
<evidence type="ECO:0000256" key="1">
    <source>
        <dbReference type="SAM" id="Phobius"/>
    </source>
</evidence>
<feature type="transmembrane region" description="Helical" evidence="1">
    <location>
        <begin position="178"/>
        <end position="199"/>
    </location>
</feature>
<reference evidence="2 3" key="1">
    <citation type="journal article" date="2021" name="Cell">
        <title>Tracing the genetic footprints of vertebrate landing in non-teleost ray-finned fishes.</title>
        <authorList>
            <person name="Bi X."/>
            <person name="Wang K."/>
            <person name="Yang L."/>
            <person name="Pan H."/>
            <person name="Jiang H."/>
            <person name="Wei Q."/>
            <person name="Fang M."/>
            <person name="Yu H."/>
            <person name="Zhu C."/>
            <person name="Cai Y."/>
            <person name="He Y."/>
            <person name="Gan X."/>
            <person name="Zeng H."/>
            <person name="Yu D."/>
            <person name="Zhu Y."/>
            <person name="Jiang H."/>
            <person name="Qiu Q."/>
            <person name="Yang H."/>
            <person name="Zhang Y.E."/>
            <person name="Wang W."/>
            <person name="Zhu M."/>
            <person name="He S."/>
            <person name="Zhang G."/>
        </authorList>
    </citation>
    <scope>NUCLEOTIDE SEQUENCE [LARGE SCALE GENOMIC DNA]</scope>
    <source>
        <strain evidence="2">Bchr_013</strain>
    </source>
</reference>
<name>A0A8X8BW47_POLSE</name>
<accession>A0A8X8BW47</accession>
<dbReference type="PANTHER" id="PTHR14549">
    <property type="entry name" value="TRANSMEMBRANE PROTEIN 223"/>
    <property type="match status" value="1"/>
</dbReference>
<keyword evidence="1" id="KW-1133">Transmembrane helix</keyword>
<gene>
    <name evidence="2" type="primary">Tmem223</name>
    <name evidence="2" type="ORF">GTO96_0004504</name>
</gene>
<dbReference type="InterPro" id="IPR045325">
    <property type="entry name" value="TMEM70/TMEM186/TMEM223"/>
</dbReference>
<comment type="caution">
    <text evidence="2">The sequence shown here is derived from an EMBL/GenBank/DDBJ whole genome shotgun (WGS) entry which is preliminary data.</text>
</comment>
<feature type="non-terminal residue" evidence="2">
    <location>
        <position position="284"/>
    </location>
</feature>
<keyword evidence="3" id="KW-1185">Reference proteome</keyword>
<keyword evidence="1" id="KW-0472">Membrane</keyword>